<protein>
    <recommendedName>
        <fullName evidence="4">SIMPL domain-containing protein</fullName>
    </recommendedName>
</protein>
<keyword evidence="1" id="KW-1133">Transmembrane helix</keyword>
<dbReference type="Gene3D" id="3.30.110.170">
    <property type="entry name" value="Protein of unknown function (DUF541), domain 1"/>
    <property type="match status" value="1"/>
</dbReference>
<dbReference type="Proteomes" id="UP000177281">
    <property type="component" value="Unassembled WGS sequence"/>
</dbReference>
<reference evidence="2 3" key="1">
    <citation type="journal article" date="2016" name="Nat. Commun.">
        <title>Thousands of microbial genomes shed light on interconnected biogeochemical processes in an aquifer system.</title>
        <authorList>
            <person name="Anantharaman K."/>
            <person name="Brown C.T."/>
            <person name="Hug L.A."/>
            <person name="Sharon I."/>
            <person name="Castelle C.J."/>
            <person name="Probst A.J."/>
            <person name="Thomas B.C."/>
            <person name="Singh A."/>
            <person name="Wilkins M.J."/>
            <person name="Karaoz U."/>
            <person name="Brodie E.L."/>
            <person name="Williams K.H."/>
            <person name="Hubbard S.S."/>
            <person name="Banfield J.F."/>
        </authorList>
    </citation>
    <scope>NUCLEOTIDE SEQUENCE [LARGE SCALE GENOMIC DNA]</scope>
</reference>
<name>A0A1F5Q5F0_9BACT</name>
<dbReference type="Gene3D" id="3.30.70.2970">
    <property type="entry name" value="Protein of unknown function (DUF541), domain 2"/>
    <property type="match status" value="1"/>
</dbReference>
<evidence type="ECO:0000256" key="1">
    <source>
        <dbReference type="SAM" id="Phobius"/>
    </source>
</evidence>
<gene>
    <name evidence="2" type="ORF">A3B10_02040</name>
</gene>
<evidence type="ECO:0008006" key="4">
    <source>
        <dbReference type="Google" id="ProtNLM"/>
    </source>
</evidence>
<keyword evidence="1" id="KW-0812">Transmembrane</keyword>
<dbReference type="STRING" id="1817841.A3B10_02040"/>
<proteinExistence type="predicted"/>
<evidence type="ECO:0000313" key="2">
    <source>
        <dbReference type="EMBL" id="OGE97356.1"/>
    </source>
</evidence>
<feature type="transmembrane region" description="Helical" evidence="1">
    <location>
        <begin position="12"/>
        <end position="29"/>
    </location>
</feature>
<organism evidence="2 3">
    <name type="scientific">Candidatus Doudnabacteria bacterium RIFCSPLOWO2_01_FULL_44_21</name>
    <dbReference type="NCBI Taxonomy" id="1817841"/>
    <lineage>
        <taxon>Bacteria</taxon>
        <taxon>Candidatus Doudnaibacteriota</taxon>
    </lineage>
</organism>
<sequence length="252" mass="27046">MNTNESFVSKNYLNVIAVLVILFLGLAVLDKGSSVFKILANKKPDNTITMTAEGRVSSKPDLATTTVGVISRAQTAKLAQDDNNKKVSQILEAIKKLGVADADIVTSNFSIYPTLDYTNGRNDINGYEANQTLTIKIHNVDESAETLNQVLDSALTSGSNQLQGVYFSFEDPDGLKQEARKQAIEKAKQKAQELGDATGLRIGRIVSISEDSGYPPYPVPYALEGKGGGGDADVSVGSQDITVNVTLIFEIK</sequence>
<dbReference type="InterPro" id="IPR052022">
    <property type="entry name" value="26kDa_periplasmic_antigen"/>
</dbReference>
<keyword evidence="1" id="KW-0472">Membrane</keyword>
<dbReference type="AlphaFoldDB" id="A0A1F5Q5F0"/>
<dbReference type="GO" id="GO:0006974">
    <property type="term" value="P:DNA damage response"/>
    <property type="evidence" value="ECO:0007669"/>
    <property type="project" value="TreeGrafter"/>
</dbReference>
<dbReference type="InterPro" id="IPR007497">
    <property type="entry name" value="SIMPL/DUF541"/>
</dbReference>
<dbReference type="PANTHER" id="PTHR34387">
    <property type="entry name" value="SLR1258 PROTEIN"/>
    <property type="match status" value="1"/>
</dbReference>
<dbReference type="EMBL" id="MFFB01000001">
    <property type="protein sequence ID" value="OGE97356.1"/>
    <property type="molecule type" value="Genomic_DNA"/>
</dbReference>
<evidence type="ECO:0000313" key="3">
    <source>
        <dbReference type="Proteomes" id="UP000177281"/>
    </source>
</evidence>
<comment type="caution">
    <text evidence="2">The sequence shown here is derived from an EMBL/GenBank/DDBJ whole genome shotgun (WGS) entry which is preliminary data.</text>
</comment>
<dbReference type="PANTHER" id="PTHR34387:SF2">
    <property type="entry name" value="SLR1258 PROTEIN"/>
    <property type="match status" value="1"/>
</dbReference>
<accession>A0A1F5Q5F0</accession>
<dbReference type="Pfam" id="PF04402">
    <property type="entry name" value="SIMPL"/>
    <property type="match status" value="1"/>
</dbReference>